<protein>
    <recommendedName>
        <fullName evidence="5">Protein-lysine N-methyltransferase EFM4</fullName>
        <ecNumber evidence="5">2.1.1.-</ecNumber>
    </recommendedName>
    <alternativeName>
        <fullName evidence="5">Elongation factor methyltransferase 4</fullName>
    </alternativeName>
</protein>
<evidence type="ECO:0000256" key="2">
    <source>
        <dbReference type="ARBA" id="ARBA00022603"/>
    </source>
</evidence>
<keyword evidence="3 5" id="KW-0808">Transferase</keyword>
<name>A0A5J5F6X8_9PEZI</name>
<keyword evidence="2 5" id="KW-0489">Methyltransferase</keyword>
<keyword evidence="9" id="KW-1185">Reference proteome</keyword>
<feature type="domain" description="Methyltransferase" evidence="7">
    <location>
        <begin position="72"/>
        <end position="216"/>
    </location>
</feature>
<evidence type="ECO:0000313" key="9">
    <source>
        <dbReference type="Proteomes" id="UP000326924"/>
    </source>
</evidence>
<proteinExistence type="inferred from homology"/>
<dbReference type="EMBL" id="VXIS01000020">
    <property type="protein sequence ID" value="KAA8912705.1"/>
    <property type="molecule type" value="Genomic_DNA"/>
</dbReference>
<gene>
    <name evidence="5" type="primary">EFM4</name>
    <name evidence="8" type="ORF">FN846DRAFT_992898</name>
</gene>
<reference evidence="8 9" key="1">
    <citation type="submission" date="2019-09" db="EMBL/GenBank/DDBJ databases">
        <title>Draft genome of the ectomycorrhizal ascomycete Sphaerosporella brunnea.</title>
        <authorList>
            <consortium name="DOE Joint Genome Institute"/>
            <person name="Benucci G.M."/>
            <person name="Marozzi G."/>
            <person name="Antonielli L."/>
            <person name="Sanchez S."/>
            <person name="Marco P."/>
            <person name="Wang X."/>
            <person name="Falini L.B."/>
            <person name="Barry K."/>
            <person name="Haridas S."/>
            <person name="Lipzen A."/>
            <person name="Labutti K."/>
            <person name="Grigoriev I.V."/>
            <person name="Murat C."/>
            <person name="Martin F."/>
            <person name="Albertini E."/>
            <person name="Donnini D."/>
            <person name="Bonito G."/>
        </authorList>
    </citation>
    <scope>NUCLEOTIDE SEQUENCE [LARGE SCALE GENOMIC DNA]</scope>
    <source>
        <strain evidence="8 9">Sb_GMNB300</strain>
    </source>
</reference>
<keyword evidence="1 5" id="KW-0963">Cytoplasm</keyword>
<evidence type="ECO:0000313" key="8">
    <source>
        <dbReference type="EMBL" id="KAA8912705.1"/>
    </source>
</evidence>
<evidence type="ECO:0000256" key="5">
    <source>
        <dbReference type="HAMAP-Rule" id="MF_03188"/>
    </source>
</evidence>
<accession>A0A5J5F6X8</accession>
<dbReference type="PANTHER" id="PTHR12843:SF5">
    <property type="entry name" value="EEF1A LYSINE METHYLTRANSFERASE 2"/>
    <property type="match status" value="1"/>
</dbReference>
<evidence type="ECO:0000256" key="1">
    <source>
        <dbReference type="ARBA" id="ARBA00022490"/>
    </source>
</evidence>
<dbReference type="AlphaFoldDB" id="A0A5J5F6X8"/>
<dbReference type="Pfam" id="PF13847">
    <property type="entry name" value="Methyltransf_31"/>
    <property type="match status" value="1"/>
</dbReference>
<dbReference type="OrthoDB" id="10069295at2759"/>
<sequence>MSTGESIAAPVEVEDLDPSELGTKEHWERAYRRETANFLENPSDEGVIWFEESDAETQILRYLSTLPLSSREGASFLDVGTGNGHLLFSLLDDEDEDAGYSGIMVGVDYSPASIELCRKIAGSRGLDEGGGGGNVCWKVCDVIRDDLEAMEWVPEGGFEVVLDKGTFDAISLSEETLDDGRRVVDGYAPNVAGVVKKGGWLVVTSCNWTEEELRRRIEGAGVGLAFYGRVSYPSFTFGGRKGSAVCTVAFRRE</sequence>
<comment type="function">
    <text evidence="5">S-adenosyl-L-methionine-dependent protein-lysine N-methyltransferase that mono- and dimethylates elongation factor 1-alpha at 'Lys-316'. May play a role in intracellular transport.</text>
</comment>
<evidence type="ECO:0000256" key="3">
    <source>
        <dbReference type="ARBA" id="ARBA00022679"/>
    </source>
</evidence>
<dbReference type="Gene3D" id="3.40.50.150">
    <property type="entry name" value="Vaccinia Virus protein VP39"/>
    <property type="match status" value="1"/>
</dbReference>
<evidence type="ECO:0000256" key="4">
    <source>
        <dbReference type="ARBA" id="ARBA00022691"/>
    </source>
</evidence>
<dbReference type="CDD" id="cd02440">
    <property type="entry name" value="AdoMet_MTases"/>
    <property type="match status" value="1"/>
</dbReference>
<keyword evidence="4 5" id="KW-0949">S-adenosyl-L-methionine</keyword>
<organism evidence="8 9">
    <name type="scientific">Sphaerosporella brunnea</name>
    <dbReference type="NCBI Taxonomy" id="1250544"/>
    <lineage>
        <taxon>Eukaryota</taxon>
        <taxon>Fungi</taxon>
        <taxon>Dikarya</taxon>
        <taxon>Ascomycota</taxon>
        <taxon>Pezizomycotina</taxon>
        <taxon>Pezizomycetes</taxon>
        <taxon>Pezizales</taxon>
        <taxon>Pyronemataceae</taxon>
        <taxon>Sphaerosporella</taxon>
    </lineage>
</organism>
<dbReference type="SUPFAM" id="SSF53335">
    <property type="entry name" value="S-adenosyl-L-methionine-dependent methyltransferases"/>
    <property type="match status" value="1"/>
</dbReference>
<evidence type="ECO:0000259" key="7">
    <source>
        <dbReference type="Pfam" id="PF13847"/>
    </source>
</evidence>
<feature type="region of interest" description="Disordered" evidence="6">
    <location>
        <begin position="1"/>
        <end position="22"/>
    </location>
</feature>
<evidence type="ECO:0000256" key="6">
    <source>
        <dbReference type="SAM" id="MobiDB-lite"/>
    </source>
</evidence>
<dbReference type="InterPro" id="IPR025714">
    <property type="entry name" value="Methyltranfer_dom"/>
</dbReference>
<dbReference type="PANTHER" id="PTHR12843">
    <property type="entry name" value="PROTEIN-LYSINE N-METHYLTRANSFERASE METTL10"/>
    <property type="match status" value="1"/>
</dbReference>
<dbReference type="HAMAP" id="MF_03188">
    <property type="entry name" value="Methyltr_EFM4"/>
    <property type="match status" value="1"/>
</dbReference>
<dbReference type="GO" id="GO:0016279">
    <property type="term" value="F:protein-lysine N-methyltransferase activity"/>
    <property type="evidence" value="ECO:0007669"/>
    <property type="project" value="UniProtKB-UniRule"/>
</dbReference>
<comment type="subcellular location">
    <subcellularLocation>
        <location evidence="5">Cytoplasm</location>
    </subcellularLocation>
</comment>
<comment type="caution">
    <text evidence="8">The sequence shown here is derived from an EMBL/GenBank/DDBJ whole genome shotgun (WGS) entry which is preliminary data.</text>
</comment>
<dbReference type="EC" id="2.1.1.-" evidence="5"/>
<keyword evidence="5" id="KW-0813">Transport</keyword>
<dbReference type="Proteomes" id="UP000326924">
    <property type="component" value="Unassembled WGS sequence"/>
</dbReference>
<dbReference type="InParanoid" id="A0A5J5F6X8"/>
<dbReference type="GO" id="GO:0032259">
    <property type="term" value="P:methylation"/>
    <property type="evidence" value="ECO:0007669"/>
    <property type="project" value="UniProtKB-KW"/>
</dbReference>
<dbReference type="InterPro" id="IPR029063">
    <property type="entry name" value="SAM-dependent_MTases_sf"/>
</dbReference>
<dbReference type="GO" id="GO:0005737">
    <property type="term" value="C:cytoplasm"/>
    <property type="evidence" value="ECO:0007669"/>
    <property type="project" value="UniProtKB-SubCell"/>
</dbReference>
<dbReference type="GO" id="GO:0016192">
    <property type="term" value="P:vesicle-mediated transport"/>
    <property type="evidence" value="ECO:0007669"/>
    <property type="project" value="UniProtKB-UniRule"/>
</dbReference>
<dbReference type="FunCoup" id="A0A5J5F6X8">
    <property type="interactions" value="804"/>
</dbReference>
<dbReference type="InterPro" id="IPR026635">
    <property type="entry name" value="Efm4/METTL10"/>
</dbReference>
<comment type="similarity">
    <text evidence="5">Belongs to the class I-like SAM-binding methyltransferase superfamily. EFM4 family.</text>
</comment>